<sequence>MKKPPSPQLKTVAKHILKFFGGTPTVHAYYDDSRVRSMSIVTTFDTIEPGIKSIGTIGLSEIPLVDEDGTEFITRIELCSAVPTIFEAWENVIASAAFFIEQRRKPVVPGAVLENVVNQYFPKTKMPHLYFSIPFLWNDGHFEELIFDRVKINWLQCFSIYEVEKEFIDKNGSDAFEDLLSIQETDIFDMEREHISLPY</sequence>
<dbReference type="InterPro" id="IPR020941">
    <property type="entry name" value="SUFU-like_domain"/>
</dbReference>
<evidence type="ECO:0000313" key="2">
    <source>
        <dbReference type="EMBL" id="KPX96470.1"/>
    </source>
</evidence>
<name>A0A0P9VB59_PSEA0</name>
<accession>A0A0P9VB59</accession>
<dbReference type="Pfam" id="PF05076">
    <property type="entry name" value="SUFU"/>
    <property type="match status" value="1"/>
</dbReference>
<evidence type="ECO:0000259" key="1">
    <source>
        <dbReference type="Pfam" id="PF05076"/>
    </source>
</evidence>
<reference evidence="2 3" key="1">
    <citation type="submission" date="2015-09" db="EMBL/GenBank/DDBJ databases">
        <title>Genome announcement of multiple Pseudomonas syringae strains.</title>
        <authorList>
            <person name="Thakur S."/>
            <person name="Wang P.W."/>
            <person name="Gong Y."/>
            <person name="Weir B.S."/>
            <person name="Guttman D.S."/>
        </authorList>
    </citation>
    <scope>NUCLEOTIDE SEQUENCE [LARGE SCALE GENOMIC DNA]</scope>
    <source>
        <strain evidence="2 3">ICMP4331</strain>
    </source>
</reference>
<comment type="caution">
    <text evidence="2">The sequence shown here is derived from an EMBL/GenBank/DDBJ whole genome shotgun (WGS) entry which is preliminary data.</text>
</comment>
<proteinExistence type="predicted"/>
<dbReference type="PATRIC" id="fig|34065.5.peg.2976"/>
<feature type="domain" description="Suppressor of fused-like" evidence="1">
    <location>
        <begin position="41"/>
        <end position="193"/>
    </location>
</feature>
<evidence type="ECO:0000313" key="3">
    <source>
        <dbReference type="Proteomes" id="UP000050420"/>
    </source>
</evidence>
<dbReference type="AlphaFoldDB" id="A0A0P9VB59"/>
<protein>
    <recommendedName>
        <fullName evidence="1">Suppressor of fused-like domain-containing protein</fullName>
    </recommendedName>
</protein>
<dbReference type="Proteomes" id="UP000050420">
    <property type="component" value="Unassembled WGS sequence"/>
</dbReference>
<organism evidence="2 3">
    <name type="scientific">Pseudomonas amygdali pv. mori</name>
    <dbReference type="NCBI Taxonomy" id="34065"/>
    <lineage>
        <taxon>Bacteria</taxon>
        <taxon>Pseudomonadati</taxon>
        <taxon>Pseudomonadota</taxon>
        <taxon>Gammaproteobacteria</taxon>
        <taxon>Pseudomonadales</taxon>
        <taxon>Pseudomonadaceae</taxon>
        <taxon>Pseudomonas</taxon>
        <taxon>Pseudomonas amygdali</taxon>
    </lineage>
</organism>
<dbReference type="EMBL" id="LJQU01000214">
    <property type="protein sequence ID" value="KPX96470.1"/>
    <property type="molecule type" value="Genomic_DNA"/>
</dbReference>
<gene>
    <name evidence="2" type="ORF">ALO63_02087</name>
</gene>